<feature type="region of interest" description="Disordered" evidence="8">
    <location>
        <begin position="418"/>
        <end position="445"/>
    </location>
</feature>
<name>A0ABV7UN67_9HYPH</name>
<keyword evidence="12" id="KW-1185">Reference proteome</keyword>
<protein>
    <submittedName>
        <fullName evidence="11">Murein hydrolase activator EnvC family protein</fullName>
    </submittedName>
</protein>
<feature type="domain" description="M23ase beta-sheet core" evidence="10">
    <location>
        <begin position="342"/>
        <end position="461"/>
    </location>
</feature>
<keyword evidence="3" id="KW-0479">Metal-binding</keyword>
<dbReference type="InterPro" id="IPR016047">
    <property type="entry name" value="M23ase_b-sheet_dom"/>
</dbReference>
<gene>
    <name evidence="11" type="ORF">ACFONL_21535</name>
</gene>
<evidence type="ECO:0000256" key="7">
    <source>
        <dbReference type="SAM" id="Coils"/>
    </source>
</evidence>
<evidence type="ECO:0000313" key="12">
    <source>
        <dbReference type="Proteomes" id="UP001595704"/>
    </source>
</evidence>
<dbReference type="InterPro" id="IPR011055">
    <property type="entry name" value="Dup_hybrid_motif"/>
</dbReference>
<keyword evidence="5" id="KW-0862">Zinc</keyword>
<evidence type="ECO:0000313" key="11">
    <source>
        <dbReference type="EMBL" id="MFC3639926.1"/>
    </source>
</evidence>
<keyword evidence="6" id="KW-0482">Metalloprotease</keyword>
<dbReference type="Proteomes" id="UP001595704">
    <property type="component" value="Unassembled WGS sequence"/>
</dbReference>
<evidence type="ECO:0000256" key="3">
    <source>
        <dbReference type="ARBA" id="ARBA00022723"/>
    </source>
</evidence>
<dbReference type="RefSeq" id="WP_191320337.1">
    <property type="nucleotide sequence ID" value="NZ_BNCG01000016.1"/>
</dbReference>
<keyword evidence="9" id="KW-0732">Signal</keyword>
<feature type="coiled-coil region" evidence="7">
    <location>
        <begin position="65"/>
        <end position="134"/>
    </location>
</feature>
<dbReference type="SUPFAM" id="SSF51261">
    <property type="entry name" value="Duplicated hybrid motif"/>
    <property type="match status" value="1"/>
</dbReference>
<comment type="cofactor">
    <cofactor evidence="1">
        <name>Zn(2+)</name>
        <dbReference type="ChEBI" id="CHEBI:29105"/>
    </cofactor>
</comment>
<dbReference type="CDD" id="cd12797">
    <property type="entry name" value="M23_peptidase"/>
    <property type="match status" value="1"/>
</dbReference>
<reference evidence="12" key="1">
    <citation type="journal article" date="2019" name="Int. J. Syst. Evol. Microbiol.">
        <title>The Global Catalogue of Microorganisms (GCM) 10K type strain sequencing project: providing services to taxonomists for standard genome sequencing and annotation.</title>
        <authorList>
            <consortium name="The Broad Institute Genomics Platform"/>
            <consortium name="The Broad Institute Genome Sequencing Center for Infectious Disease"/>
            <person name="Wu L."/>
            <person name="Ma J."/>
        </authorList>
    </citation>
    <scope>NUCLEOTIDE SEQUENCE [LARGE SCALE GENOMIC DNA]</scope>
    <source>
        <strain evidence="12">KCTC 42282</strain>
    </source>
</reference>
<dbReference type="Gene3D" id="6.10.250.3150">
    <property type="match status" value="1"/>
</dbReference>
<organism evidence="11 12">
    <name type="scientific">Camelimonas fluminis</name>
    <dbReference type="NCBI Taxonomy" id="1576911"/>
    <lineage>
        <taxon>Bacteria</taxon>
        <taxon>Pseudomonadati</taxon>
        <taxon>Pseudomonadota</taxon>
        <taxon>Alphaproteobacteria</taxon>
        <taxon>Hyphomicrobiales</taxon>
        <taxon>Chelatococcaceae</taxon>
        <taxon>Camelimonas</taxon>
    </lineage>
</organism>
<dbReference type="InterPro" id="IPR050570">
    <property type="entry name" value="Cell_wall_metabolism_enzyme"/>
</dbReference>
<sequence>MVHSALPPPRSRRALSTLRIARGGLLACALATACAAALPAGVATAQQRPGTNTRQTEKDAREAELKAIETRLHSSEEARIRLEAEIAAIKLDRARLNGALLNTTSKVQATEERIAELESRLATLNDSAAAIRKSFQSRQDVIVEVMAALQRIGRRPPPAVLASPDDLLTAVRTSILLGAVLPELRAETRALASDLAELVRLGDAIKADKQTLFREMEAIVEERRRLAALIEARQARLAGAEQETSDQTSQAAALAKQATDLKSLIARLEAELGAAQRNTAAARKAEEDLKNAKEQLASLAFKDPARLEPKIAFVDARGQLPLPVGGKEVVSFGTSDSAGGKTQGITIAAQPGAVVSAPSDGWVSFAGPFRSFGQLLIINAGGGYYVLLAGMERINVSLGQFVLAGEPVAIMGQAQSGASDADKAGAGTPDNAEATGGGRADAHPGPALYIEFRKDGGAIDPTPWWSRSQGASQGEKVRG</sequence>
<dbReference type="GO" id="GO:0016787">
    <property type="term" value="F:hydrolase activity"/>
    <property type="evidence" value="ECO:0007669"/>
    <property type="project" value="UniProtKB-KW"/>
</dbReference>
<accession>A0ABV7UN67</accession>
<dbReference type="PANTHER" id="PTHR21666:SF288">
    <property type="entry name" value="CELL DIVISION PROTEIN YTFB"/>
    <property type="match status" value="1"/>
</dbReference>
<feature type="region of interest" description="Disordered" evidence="8">
    <location>
        <begin position="460"/>
        <end position="479"/>
    </location>
</feature>
<feature type="signal peptide" evidence="9">
    <location>
        <begin position="1"/>
        <end position="45"/>
    </location>
</feature>
<evidence type="ECO:0000256" key="2">
    <source>
        <dbReference type="ARBA" id="ARBA00022670"/>
    </source>
</evidence>
<evidence type="ECO:0000256" key="4">
    <source>
        <dbReference type="ARBA" id="ARBA00022801"/>
    </source>
</evidence>
<evidence type="ECO:0000256" key="8">
    <source>
        <dbReference type="SAM" id="MobiDB-lite"/>
    </source>
</evidence>
<dbReference type="PANTHER" id="PTHR21666">
    <property type="entry name" value="PEPTIDASE-RELATED"/>
    <property type="match status" value="1"/>
</dbReference>
<evidence type="ECO:0000256" key="1">
    <source>
        <dbReference type="ARBA" id="ARBA00001947"/>
    </source>
</evidence>
<evidence type="ECO:0000256" key="6">
    <source>
        <dbReference type="ARBA" id="ARBA00023049"/>
    </source>
</evidence>
<dbReference type="EMBL" id="JBHRYC010000111">
    <property type="protein sequence ID" value="MFC3639926.1"/>
    <property type="molecule type" value="Genomic_DNA"/>
</dbReference>
<dbReference type="Pfam" id="PF01551">
    <property type="entry name" value="Peptidase_M23"/>
    <property type="match status" value="1"/>
</dbReference>
<keyword evidence="4 11" id="KW-0378">Hydrolase</keyword>
<keyword evidence="7" id="KW-0175">Coiled coil</keyword>
<comment type="caution">
    <text evidence="11">The sequence shown here is derived from an EMBL/GenBank/DDBJ whole genome shotgun (WGS) entry which is preliminary data.</text>
</comment>
<evidence type="ECO:0000256" key="5">
    <source>
        <dbReference type="ARBA" id="ARBA00022833"/>
    </source>
</evidence>
<feature type="chain" id="PRO_5045376943" evidence="9">
    <location>
        <begin position="46"/>
        <end position="479"/>
    </location>
</feature>
<evidence type="ECO:0000259" key="10">
    <source>
        <dbReference type="Pfam" id="PF01551"/>
    </source>
</evidence>
<evidence type="ECO:0000256" key="9">
    <source>
        <dbReference type="SAM" id="SignalP"/>
    </source>
</evidence>
<feature type="coiled-coil region" evidence="7">
    <location>
        <begin position="223"/>
        <end position="302"/>
    </location>
</feature>
<proteinExistence type="predicted"/>
<keyword evidence="2" id="KW-0645">Protease</keyword>
<dbReference type="Gene3D" id="2.70.70.10">
    <property type="entry name" value="Glucose Permease (Domain IIA)"/>
    <property type="match status" value="1"/>
</dbReference>